<evidence type="ECO:0000313" key="2">
    <source>
        <dbReference type="Proteomes" id="UP000630097"/>
    </source>
</evidence>
<keyword evidence="2" id="KW-1185">Reference proteome</keyword>
<reference evidence="1 2" key="1">
    <citation type="submission" date="2021-01" db="EMBL/GenBank/DDBJ databases">
        <title>Whole genome shotgun sequence of Planotetraspora kaengkrachanensis NBRC 104272.</title>
        <authorList>
            <person name="Komaki H."/>
            <person name="Tamura T."/>
        </authorList>
    </citation>
    <scope>NUCLEOTIDE SEQUENCE [LARGE SCALE GENOMIC DNA]</scope>
    <source>
        <strain evidence="1 2">NBRC 104272</strain>
    </source>
</reference>
<dbReference type="EMBL" id="BONV01000066">
    <property type="protein sequence ID" value="GIG84972.1"/>
    <property type="molecule type" value="Genomic_DNA"/>
</dbReference>
<name>A0A8J3VCP9_9ACTN</name>
<organism evidence="1 2">
    <name type="scientific">Planotetraspora kaengkrachanensis</name>
    <dbReference type="NCBI Taxonomy" id="575193"/>
    <lineage>
        <taxon>Bacteria</taxon>
        <taxon>Bacillati</taxon>
        <taxon>Actinomycetota</taxon>
        <taxon>Actinomycetes</taxon>
        <taxon>Streptosporangiales</taxon>
        <taxon>Streptosporangiaceae</taxon>
        <taxon>Planotetraspora</taxon>
    </lineage>
</organism>
<protein>
    <submittedName>
        <fullName evidence="1">Uncharacterized protein</fullName>
    </submittedName>
</protein>
<dbReference type="Proteomes" id="UP000630097">
    <property type="component" value="Unassembled WGS sequence"/>
</dbReference>
<sequence length="61" mass="6548">MDSWPSLAVYLGDVSEALYLGGGVHGMYPYLTSDGQLWWDLGEDCRSLNGESLVPAPMGLG</sequence>
<evidence type="ECO:0000313" key="1">
    <source>
        <dbReference type="EMBL" id="GIG84972.1"/>
    </source>
</evidence>
<accession>A0A8J3VCP9</accession>
<dbReference type="AlphaFoldDB" id="A0A8J3VCP9"/>
<gene>
    <name evidence="1" type="ORF">Pka01_80990</name>
</gene>
<comment type="caution">
    <text evidence="1">The sequence shown here is derived from an EMBL/GenBank/DDBJ whole genome shotgun (WGS) entry which is preliminary data.</text>
</comment>
<proteinExistence type="predicted"/>